<evidence type="ECO:0000313" key="3">
    <source>
        <dbReference type="Proteomes" id="UP001303046"/>
    </source>
</evidence>
<proteinExistence type="predicted"/>
<dbReference type="Proteomes" id="UP001303046">
    <property type="component" value="Unassembled WGS sequence"/>
</dbReference>
<dbReference type="EMBL" id="JAVFWL010000004">
    <property type="protein sequence ID" value="KAK6749225.1"/>
    <property type="molecule type" value="Genomic_DNA"/>
</dbReference>
<protein>
    <submittedName>
        <fullName evidence="2">Uncharacterized protein</fullName>
    </submittedName>
</protein>
<feature type="compositionally biased region" description="Acidic residues" evidence="1">
    <location>
        <begin position="344"/>
        <end position="360"/>
    </location>
</feature>
<name>A0ABR1DFG1_NECAM</name>
<evidence type="ECO:0000313" key="2">
    <source>
        <dbReference type="EMBL" id="KAK6749225.1"/>
    </source>
</evidence>
<feature type="region of interest" description="Disordered" evidence="1">
    <location>
        <begin position="338"/>
        <end position="360"/>
    </location>
</feature>
<evidence type="ECO:0000256" key="1">
    <source>
        <dbReference type="SAM" id="MobiDB-lite"/>
    </source>
</evidence>
<keyword evidence="3" id="KW-1185">Reference proteome</keyword>
<reference evidence="2 3" key="1">
    <citation type="submission" date="2023-08" db="EMBL/GenBank/DDBJ databases">
        <title>A Necator americanus chromosomal reference genome.</title>
        <authorList>
            <person name="Ilik V."/>
            <person name="Petrzelkova K.J."/>
            <person name="Pardy F."/>
            <person name="Fuh T."/>
            <person name="Niatou-Singa F.S."/>
            <person name="Gouil Q."/>
            <person name="Baker L."/>
            <person name="Ritchie M.E."/>
            <person name="Jex A.R."/>
            <person name="Gazzola D."/>
            <person name="Li H."/>
            <person name="Toshio Fujiwara R."/>
            <person name="Zhan B."/>
            <person name="Aroian R.V."/>
            <person name="Pafco B."/>
            <person name="Schwarz E.M."/>
        </authorList>
    </citation>
    <scope>NUCLEOTIDE SEQUENCE [LARGE SCALE GENOMIC DNA]</scope>
    <source>
        <strain evidence="2 3">Aroian</strain>
        <tissue evidence="2">Whole animal</tissue>
    </source>
</reference>
<comment type="caution">
    <text evidence="2">The sequence shown here is derived from an EMBL/GenBank/DDBJ whole genome shotgun (WGS) entry which is preliminary data.</text>
</comment>
<sequence>MDTDSDQWNELMMLRLKLQGGDTLSSTQVHELIKSLSVCDFIHDNVRRRSLLLVLETVCRHVWQFSEFAKSRVRRDCHDFASAVLQKICRGARDIHFAESDRWFGGLKSYPSRNSDKMRIVSILTICFAICQDSEEDAIADLKKSFLESLLCLYSSFEQLAHDLLNSDDRFLATISALLLLRKKIPVSSIHFPFRVIMSAFRQIRFDPQTVMSWVNSDEMGVETITAIVQTLLDDSILWEAVAEPIPGYSLPAKRICHCIQTYDEIWLVEPSRSSHDDVIIEVHVPYVSERDGTRGVTLAFSRNAETRTRLRTPIPPIGDNDFAELEEIDVLSRFTSSVRGCDEEYEEGEDEEEEEEEPE</sequence>
<accession>A0ABR1DFG1</accession>
<organism evidence="2 3">
    <name type="scientific">Necator americanus</name>
    <name type="common">Human hookworm</name>
    <dbReference type="NCBI Taxonomy" id="51031"/>
    <lineage>
        <taxon>Eukaryota</taxon>
        <taxon>Metazoa</taxon>
        <taxon>Ecdysozoa</taxon>
        <taxon>Nematoda</taxon>
        <taxon>Chromadorea</taxon>
        <taxon>Rhabditida</taxon>
        <taxon>Rhabditina</taxon>
        <taxon>Rhabditomorpha</taxon>
        <taxon>Strongyloidea</taxon>
        <taxon>Ancylostomatidae</taxon>
        <taxon>Bunostominae</taxon>
        <taxon>Necator</taxon>
    </lineage>
</organism>
<gene>
    <name evidence="2" type="primary">Necator_chrIV.g14976</name>
    <name evidence="2" type="ORF">RB195_001681</name>
</gene>